<comment type="caution">
    <text evidence="2">The sequence shown here is derived from an EMBL/GenBank/DDBJ whole genome shotgun (WGS) entry which is preliminary data.</text>
</comment>
<dbReference type="EMBL" id="PCRZ01000009">
    <property type="protein sequence ID" value="PIP30118.1"/>
    <property type="molecule type" value="Genomic_DNA"/>
</dbReference>
<gene>
    <name evidence="2" type="ORF">COX26_00395</name>
</gene>
<feature type="transmembrane region" description="Helical" evidence="1">
    <location>
        <begin position="67"/>
        <end position="89"/>
    </location>
</feature>
<evidence type="ECO:0000313" key="2">
    <source>
        <dbReference type="EMBL" id="PIP30118.1"/>
    </source>
</evidence>
<sequence length="339" mass="36690">MIAATKNKQPLLYEKESYLLRGLFMKIYNELGPGLKESIYGNAFEELLKQERVPYKREPSSEAGQSLVEALIALSIFVIGIATIGFLVLDANVSSRQGVERTQATLLAQEGLEAARSIRDADFDNLTAGSHGIALSGNKWTFSGTSDTQDQFARTITVTDIDIDTKKVDGIVTWQFTEARQNSVTLTDYLTDWNQTQGQAGELTVDTSNAALAGGNKRLQGITIQNTGSGSITIDKMTVWWSNGQLVKQIRIDGADVWIWNGVGTPDGRQPSGAELNIGDFTLAQGAGVKNINRIGFNGTMAGAAFIIKFIMSDGSTKYVSVDFAGGGDDQELVIFEPN</sequence>
<dbReference type="AlphaFoldDB" id="A0A2G9ZCN8"/>
<dbReference type="Proteomes" id="UP000228812">
    <property type="component" value="Unassembled WGS sequence"/>
</dbReference>
<protein>
    <submittedName>
        <fullName evidence="2">Uncharacterized protein</fullName>
    </submittedName>
</protein>
<evidence type="ECO:0000256" key="1">
    <source>
        <dbReference type="SAM" id="Phobius"/>
    </source>
</evidence>
<organism evidence="2 3">
    <name type="scientific">Candidatus Jorgensenbacteria bacterium CG23_combo_of_CG06-09_8_20_14_all_54_14</name>
    <dbReference type="NCBI Taxonomy" id="1974595"/>
    <lineage>
        <taxon>Bacteria</taxon>
        <taxon>Candidatus Joergenseniibacteriota</taxon>
    </lineage>
</organism>
<keyword evidence="1" id="KW-0472">Membrane</keyword>
<proteinExistence type="predicted"/>
<reference evidence="2 3" key="1">
    <citation type="submission" date="2017-09" db="EMBL/GenBank/DDBJ databases">
        <title>Depth-based differentiation of microbial function through sediment-hosted aquifers and enrichment of novel symbionts in the deep terrestrial subsurface.</title>
        <authorList>
            <person name="Probst A.J."/>
            <person name="Ladd B."/>
            <person name="Jarett J.K."/>
            <person name="Geller-Mcgrath D.E."/>
            <person name="Sieber C.M."/>
            <person name="Emerson J.B."/>
            <person name="Anantharaman K."/>
            <person name="Thomas B.C."/>
            <person name="Malmstrom R."/>
            <person name="Stieglmeier M."/>
            <person name="Klingl A."/>
            <person name="Woyke T."/>
            <person name="Ryan C.M."/>
            <person name="Banfield J.F."/>
        </authorList>
    </citation>
    <scope>NUCLEOTIDE SEQUENCE [LARGE SCALE GENOMIC DNA]</scope>
    <source>
        <strain evidence="2">CG23_combo_of_CG06-09_8_20_14_all_54_14</strain>
    </source>
</reference>
<keyword evidence="1" id="KW-1133">Transmembrane helix</keyword>
<dbReference type="Pfam" id="PF13366">
    <property type="entry name" value="PDDEXK_3"/>
    <property type="match status" value="1"/>
</dbReference>
<accession>A0A2G9ZCN8</accession>
<evidence type="ECO:0000313" key="3">
    <source>
        <dbReference type="Proteomes" id="UP000228812"/>
    </source>
</evidence>
<keyword evidence="1" id="KW-0812">Transmembrane</keyword>
<dbReference type="InterPro" id="IPR026350">
    <property type="entry name" value="GxxExxY"/>
</dbReference>
<name>A0A2G9ZCN8_9BACT</name>